<gene>
    <name evidence="2" type="ORF">llap_5626</name>
</gene>
<evidence type="ECO:0000256" key="1">
    <source>
        <dbReference type="SAM" id="MobiDB-lite"/>
    </source>
</evidence>
<dbReference type="AlphaFoldDB" id="A0A2I0UDE9"/>
<evidence type="ECO:0000313" key="3">
    <source>
        <dbReference type="Proteomes" id="UP000233556"/>
    </source>
</evidence>
<name>A0A2I0UDE9_LIMLA</name>
<proteinExistence type="predicted"/>
<reference evidence="3" key="1">
    <citation type="submission" date="2017-11" db="EMBL/GenBank/DDBJ databases">
        <authorList>
            <person name="Lima N.C."/>
            <person name="Parody-Merino A.M."/>
            <person name="Battley P.F."/>
            <person name="Fidler A.E."/>
            <person name="Prosdocimi F."/>
        </authorList>
    </citation>
    <scope>NUCLEOTIDE SEQUENCE [LARGE SCALE GENOMIC DNA]</scope>
</reference>
<evidence type="ECO:0000313" key="2">
    <source>
        <dbReference type="EMBL" id="PKU44061.1"/>
    </source>
</evidence>
<sequence>MYLRRDRKTLCSSIQKRGVRIHDSNNSADTKVSEEGEGRGVPGAGAEISLQPMVKTMVGQAVTLQPMEVNSRADIHLQSTVSYGRDPMLKQKKTVRSPLHEEKEAAEMSDELTTVPILQPPVLLR</sequence>
<dbReference type="Proteomes" id="UP000233556">
    <property type="component" value="Unassembled WGS sequence"/>
</dbReference>
<organism evidence="2 3">
    <name type="scientific">Limosa lapponica baueri</name>
    <dbReference type="NCBI Taxonomy" id="1758121"/>
    <lineage>
        <taxon>Eukaryota</taxon>
        <taxon>Metazoa</taxon>
        <taxon>Chordata</taxon>
        <taxon>Craniata</taxon>
        <taxon>Vertebrata</taxon>
        <taxon>Euteleostomi</taxon>
        <taxon>Archelosauria</taxon>
        <taxon>Archosauria</taxon>
        <taxon>Dinosauria</taxon>
        <taxon>Saurischia</taxon>
        <taxon>Theropoda</taxon>
        <taxon>Coelurosauria</taxon>
        <taxon>Aves</taxon>
        <taxon>Neognathae</taxon>
        <taxon>Neoaves</taxon>
        <taxon>Charadriiformes</taxon>
        <taxon>Scolopacidae</taxon>
        <taxon>Limosa</taxon>
    </lineage>
</organism>
<feature type="region of interest" description="Disordered" evidence="1">
    <location>
        <begin position="17"/>
        <end position="45"/>
    </location>
</feature>
<accession>A0A2I0UDE9</accession>
<dbReference type="EMBL" id="KZ505851">
    <property type="protein sequence ID" value="PKU44061.1"/>
    <property type="molecule type" value="Genomic_DNA"/>
</dbReference>
<dbReference type="OrthoDB" id="9219298at2759"/>
<reference evidence="3" key="2">
    <citation type="submission" date="2017-12" db="EMBL/GenBank/DDBJ databases">
        <title>Genome sequence of the Bar-tailed Godwit (Limosa lapponica baueri).</title>
        <authorList>
            <person name="Lima N.C.B."/>
            <person name="Parody-Merino A.M."/>
            <person name="Battley P.F."/>
            <person name="Fidler A.E."/>
            <person name="Prosdocimi F."/>
        </authorList>
    </citation>
    <scope>NUCLEOTIDE SEQUENCE [LARGE SCALE GENOMIC DNA]</scope>
</reference>
<keyword evidence="3" id="KW-1185">Reference proteome</keyword>
<protein>
    <submittedName>
        <fullName evidence="2">Protein pxr1-like</fullName>
    </submittedName>
</protein>